<evidence type="ECO:0000256" key="3">
    <source>
        <dbReference type="ARBA" id="ARBA00029447"/>
    </source>
</evidence>
<keyword evidence="5" id="KW-0812">Transmembrane</keyword>
<reference evidence="8" key="1">
    <citation type="submission" date="2021-03" db="EMBL/GenBank/DDBJ databases">
        <title>Comamonas denitrificans.</title>
        <authorList>
            <person name="Finster K."/>
        </authorList>
    </citation>
    <scope>NUCLEOTIDE SEQUENCE</scope>
    <source>
        <strain evidence="8">MM2021_4</strain>
    </source>
</reference>
<dbReference type="PRINTS" id="PR00260">
    <property type="entry name" value="CHEMTRNSDUCR"/>
</dbReference>
<dbReference type="EMBL" id="JAFNME010000056">
    <property type="protein sequence ID" value="MBO1250898.1"/>
    <property type="molecule type" value="Genomic_DNA"/>
</dbReference>
<evidence type="ECO:0000256" key="5">
    <source>
        <dbReference type="SAM" id="Phobius"/>
    </source>
</evidence>
<dbReference type="CDD" id="cd11386">
    <property type="entry name" value="MCP_signal"/>
    <property type="match status" value="1"/>
</dbReference>
<dbReference type="InterPro" id="IPR004090">
    <property type="entry name" value="Chemotax_Me-accpt_rcpt"/>
</dbReference>
<dbReference type="Gene3D" id="1.10.287.950">
    <property type="entry name" value="Methyl-accepting chemotaxis protein"/>
    <property type="match status" value="1"/>
</dbReference>
<dbReference type="PANTHER" id="PTHR43531:SF14">
    <property type="entry name" value="METHYL-ACCEPTING CHEMOTAXIS PROTEIN I-RELATED"/>
    <property type="match status" value="1"/>
</dbReference>
<dbReference type="CDD" id="cd06225">
    <property type="entry name" value="HAMP"/>
    <property type="match status" value="1"/>
</dbReference>
<evidence type="ECO:0000313" key="9">
    <source>
        <dbReference type="Proteomes" id="UP000664731"/>
    </source>
</evidence>
<dbReference type="GO" id="GO:0006935">
    <property type="term" value="P:chemotaxis"/>
    <property type="evidence" value="ECO:0007669"/>
    <property type="project" value="InterPro"/>
</dbReference>
<keyword evidence="5" id="KW-0472">Membrane</keyword>
<dbReference type="GO" id="GO:0007165">
    <property type="term" value="P:signal transduction"/>
    <property type="evidence" value="ECO:0007669"/>
    <property type="project" value="UniProtKB-KW"/>
</dbReference>
<sequence>MQINDIRVSYKLWATILGLLLVLPTLASLTLWRFAHVVDSANQQIAHAEQTITDAVLWRGIVDTNIERTLAAILVADDATAQLFRSRQETGSVASAELQKRITANAESDADKQALAQISQERSKVLELLKKIPQARAEGSTQTLVYQELMPVFERYLQGFDAFTQVQEAQRDAALHHAAAARRNALWAGAAGFVLLFTIGVLMTWALVRTINEPLQRVIHAAERMGEGDLSVQTHDSRRDEFGALLRALSQMAGRLHSMIGEVHQGIHTVSLASNEIASGNQDLSMRTEQTAANLQQTSASMAQITATVAQSVQTAEQANLLADQSAQAAQRGSAVMEQVVSSMARITESSRKINDIIGVIDGIAFQTNILALNAAVEAARAGEQGRGFAVVASEVRALAGRSADAAKEIKALIGSSVDTVQTGSAQVAEAGQTMSEIVEGARRVSTLISDITTAANEQRDGITQVNVAVTQLDQMTQQNAALVEESAAAAASLREQAGRLEQVISVFDIGSSARHLGQKLLHRPSLSHQTSLA</sequence>
<dbReference type="GO" id="GO:0004888">
    <property type="term" value="F:transmembrane signaling receptor activity"/>
    <property type="evidence" value="ECO:0007669"/>
    <property type="project" value="InterPro"/>
</dbReference>
<keyword evidence="9" id="KW-1185">Reference proteome</keyword>
<dbReference type="AlphaFoldDB" id="A0A939H2Y8"/>
<evidence type="ECO:0000256" key="1">
    <source>
        <dbReference type="ARBA" id="ARBA00004370"/>
    </source>
</evidence>
<comment type="similarity">
    <text evidence="3">Belongs to the methyl-accepting chemotaxis (MCP) protein family.</text>
</comment>
<dbReference type="Pfam" id="PF00672">
    <property type="entry name" value="HAMP"/>
    <property type="match status" value="1"/>
</dbReference>
<dbReference type="SMART" id="SM00304">
    <property type="entry name" value="HAMP"/>
    <property type="match status" value="1"/>
</dbReference>
<feature type="domain" description="HAMP" evidence="7">
    <location>
        <begin position="209"/>
        <end position="261"/>
    </location>
</feature>
<dbReference type="CDD" id="cd19411">
    <property type="entry name" value="MCP2201-like_sensor"/>
    <property type="match status" value="1"/>
</dbReference>
<dbReference type="FunFam" id="1.10.287.950:FF:000001">
    <property type="entry name" value="Methyl-accepting chemotaxis sensory transducer"/>
    <property type="match status" value="1"/>
</dbReference>
<feature type="transmembrane region" description="Helical" evidence="5">
    <location>
        <begin position="185"/>
        <end position="208"/>
    </location>
</feature>
<dbReference type="Pfam" id="PF00015">
    <property type="entry name" value="MCPsignal"/>
    <property type="match status" value="1"/>
</dbReference>
<feature type="domain" description="Methyl-accepting transducer" evidence="6">
    <location>
        <begin position="266"/>
        <end position="495"/>
    </location>
</feature>
<dbReference type="InterPro" id="IPR003660">
    <property type="entry name" value="HAMP_dom"/>
</dbReference>
<comment type="subcellular location">
    <subcellularLocation>
        <location evidence="1">Membrane</location>
    </subcellularLocation>
</comment>
<keyword evidence="4" id="KW-0807">Transducer</keyword>
<evidence type="ECO:0000259" key="7">
    <source>
        <dbReference type="PROSITE" id="PS50885"/>
    </source>
</evidence>
<dbReference type="SMART" id="SM00283">
    <property type="entry name" value="MA"/>
    <property type="match status" value="1"/>
</dbReference>
<protein>
    <submittedName>
        <fullName evidence="8">HAMP domain-containing protein</fullName>
    </submittedName>
</protein>
<accession>A0A939H2Y8</accession>
<evidence type="ECO:0000313" key="8">
    <source>
        <dbReference type="EMBL" id="MBO1250898.1"/>
    </source>
</evidence>
<keyword evidence="5" id="KW-1133">Transmembrane helix</keyword>
<dbReference type="GO" id="GO:0005886">
    <property type="term" value="C:plasma membrane"/>
    <property type="evidence" value="ECO:0007669"/>
    <property type="project" value="TreeGrafter"/>
</dbReference>
<feature type="transmembrane region" description="Helical" evidence="5">
    <location>
        <begin position="12"/>
        <end position="32"/>
    </location>
</feature>
<dbReference type="PANTHER" id="PTHR43531">
    <property type="entry name" value="PROTEIN ICFG"/>
    <property type="match status" value="1"/>
</dbReference>
<gene>
    <name evidence="8" type="ORF">J1777_13915</name>
</gene>
<dbReference type="PROSITE" id="PS50111">
    <property type="entry name" value="CHEMOTAXIS_TRANSDUC_2"/>
    <property type="match status" value="1"/>
</dbReference>
<name>A0A939H2Y8_9BURK</name>
<proteinExistence type="inferred from homology"/>
<comment type="caution">
    <text evidence="8">The sequence shown here is derived from an EMBL/GenBank/DDBJ whole genome shotgun (WGS) entry which is preliminary data.</text>
</comment>
<dbReference type="InterPro" id="IPR051310">
    <property type="entry name" value="MCP_chemotaxis"/>
</dbReference>
<dbReference type="InterPro" id="IPR047347">
    <property type="entry name" value="YvaQ-like_sensor"/>
</dbReference>
<dbReference type="RefSeq" id="WP_207576270.1">
    <property type="nucleotide sequence ID" value="NZ_JAFNME010000056.1"/>
</dbReference>
<dbReference type="PROSITE" id="PS50885">
    <property type="entry name" value="HAMP"/>
    <property type="match status" value="1"/>
</dbReference>
<dbReference type="SUPFAM" id="SSF58104">
    <property type="entry name" value="Methyl-accepting chemotaxis protein (MCP) signaling domain"/>
    <property type="match status" value="1"/>
</dbReference>
<organism evidence="8 9">
    <name type="scientific">Comamonas denitrificans</name>
    <dbReference type="NCBI Taxonomy" id="117506"/>
    <lineage>
        <taxon>Bacteria</taxon>
        <taxon>Pseudomonadati</taxon>
        <taxon>Pseudomonadota</taxon>
        <taxon>Betaproteobacteria</taxon>
        <taxon>Burkholderiales</taxon>
        <taxon>Comamonadaceae</taxon>
        <taxon>Comamonas</taxon>
    </lineage>
</organism>
<evidence type="ECO:0000259" key="6">
    <source>
        <dbReference type="PROSITE" id="PS50111"/>
    </source>
</evidence>
<keyword evidence="2" id="KW-0488">Methylation</keyword>
<dbReference type="InterPro" id="IPR004089">
    <property type="entry name" value="MCPsignal_dom"/>
</dbReference>
<dbReference type="Proteomes" id="UP000664731">
    <property type="component" value="Unassembled WGS sequence"/>
</dbReference>
<evidence type="ECO:0000256" key="4">
    <source>
        <dbReference type="PROSITE-ProRule" id="PRU00284"/>
    </source>
</evidence>
<evidence type="ECO:0000256" key="2">
    <source>
        <dbReference type="ARBA" id="ARBA00022481"/>
    </source>
</evidence>